<keyword evidence="1" id="KW-0812">Transmembrane</keyword>
<dbReference type="GO" id="GO:0015159">
    <property type="term" value="F:polysaccharide transmembrane transporter activity"/>
    <property type="evidence" value="ECO:0007669"/>
    <property type="project" value="InterPro"/>
</dbReference>
<accession>A0A644WT41</accession>
<proteinExistence type="predicted"/>
<dbReference type="AlphaFoldDB" id="A0A644WT41"/>
<protein>
    <recommendedName>
        <fullName evidence="3">Soluble ligand binding domain-containing protein</fullName>
    </recommendedName>
</protein>
<dbReference type="Gene3D" id="3.10.560.10">
    <property type="entry name" value="Outer membrane lipoprotein wza domain like"/>
    <property type="match status" value="1"/>
</dbReference>
<gene>
    <name evidence="2" type="ORF">SDC9_51631</name>
</gene>
<organism evidence="2">
    <name type="scientific">bioreactor metagenome</name>
    <dbReference type="NCBI Taxonomy" id="1076179"/>
    <lineage>
        <taxon>unclassified sequences</taxon>
        <taxon>metagenomes</taxon>
        <taxon>ecological metagenomes</taxon>
    </lineage>
</organism>
<reference evidence="2" key="1">
    <citation type="submission" date="2019-08" db="EMBL/GenBank/DDBJ databases">
        <authorList>
            <person name="Kucharzyk K."/>
            <person name="Murdoch R.W."/>
            <person name="Higgins S."/>
            <person name="Loffler F."/>
        </authorList>
    </citation>
    <scope>NUCLEOTIDE SEQUENCE</scope>
</reference>
<evidence type="ECO:0000256" key="1">
    <source>
        <dbReference type="SAM" id="Phobius"/>
    </source>
</evidence>
<name>A0A644WT41_9ZZZZ</name>
<keyword evidence="1" id="KW-0472">Membrane</keyword>
<evidence type="ECO:0000313" key="2">
    <source>
        <dbReference type="EMBL" id="MPM05343.1"/>
    </source>
</evidence>
<dbReference type="InterPro" id="IPR049712">
    <property type="entry name" value="Poly_export"/>
</dbReference>
<feature type="transmembrane region" description="Helical" evidence="1">
    <location>
        <begin position="503"/>
        <end position="524"/>
    </location>
</feature>
<keyword evidence="1" id="KW-1133">Transmembrane helix</keyword>
<comment type="caution">
    <text evidence="2">The sequence shown here is derived from an EMBL/GenBank/DDBJ whole genome shotgun (WGS) entry which is preliminary data.</text>
</comment>
<sequence>MKKSRTPVLILVLLLFVCIAGLQAQDAGLVIRSPLFGPVQKEATEQETLQIQSYAQQLGLVETSDQLDATQRVLSAISNPNYPVTPGDTFRLVYLDGMKTVTLDLQADDQASVAIPGLGIIDGKGLTFQELRKNILSMVQTYHSFSNPQVVFTGTGSFTVSVVGEVVGTRVVPAWGLSRLSEVVQSASSYASTREVEITSVDGTTKKYDLYRALKKGELSEDPLLKSGDVVRLTRARKMISLGGNVYQRGTYQLLEQDTLSSLVSSYGGGVLGGSDVQNIRLQRYNSTTGIWDVHYVDLVKEPSFALQHLDQVIVDTLVPSMQSVTIEGAVATTEAFDTLSSTALVGYTSGRIFYQFYPGETLRHMLSTISPRLMTVSDLDGAYLLRSGEKIPIKAQQILYGTNDQASMRLQSGDTFLIPFNQRLVTVSGAVVRSGVFAYVPDKGINYYIALAGGLSDDATYPTSISVYGPDGRKVDSGLPIQPESTITVAKNSFVRDIAPTVAVIGLVSSILGIVATVVNIILDARTL</sequence>
<dbReference type="PANTHER" id="PTHR33619:SF3">
    <property type="entry name" value="POLYSACCHARIDE EXPORT PROTEIN GFCE-RELATED"/>
    <property type="match status" value="1"/>
</dbReference>
<dbReference type="PANTHER" id="PTHR33619">
    <property type="entry name" value="POLYSACCHARIDE EXPORT PROTEIN GFCE-RELATED"/>
    <property type="match status" value="1"/>
</dbReference>
<dbReference type="EMBL" id="VSSQ01001123">
    <property type="protein sequence ID" value="MPM05343.1"/>
    <property type="molecule type" value="Genomic_DNA"/>
</dbReference>
<evidence type="ECO:0008006" key="3">
    <source>
        <dbReference type="Google" id="ProtNLM"/>
    </source>
</evidence>